<comment type="caution">
    <text evidence="4">The sequence shown here is derived from an EMBL/GenBank/DDBJ whole genome shotgun (WGS) entry which is preliminary data.</text>
</comment>
<dbReference type="InterPro" id="IPR008922">
    <property type="entry name" value="Di-copper_centre_dom_sf"/>
</dbReference>
<keyword evidence="5" id="KW-1185">Reference proteome</keyword>
<protein>
    <recommendedName>
        <fullName evidence="3">Tyrosinase copper-binding domain-containing protein</fullName>
    </recommendedName>
</protein>
<dbReference type="EMBL" id="JAKCXM010001987">
    <property type="protein sequence ID" value="KAJ0390529.1"/>
    <property type="molecule type" value="Genomic_DNA"/>
</dbReference>
<evidence type="ECO:0000313" key="4">
    <source>
        <dbReference type="EMBL" id="KAJ0390529.1"/>
    </source>
</evidence>
<dbReference type="Gene3D" id="1.10.1280.10">
    <property type="entry name" value="Di-copper center containing domain from catechol oxidase"/>
    <property type="match status" value="1"/>
</dbReference>
<proteinExistence type="predicted"/>
<dbReference type="SUPFAM" id="SSF48056">
    <property type="entry name" value="Di-copper centre-containing domain"/>
    <property type="match status" value="1"/>
</dbReference>
<evidence type="ECO:0000256" key="2">
    <source>
        <dbReference type="ARBA" id="ARBA00023008"/>
    </source>
</evidence>
<dbReference type="PRINTS" id="PR00092">
    <property type="entry name" value="TYROSINASE"/>
</dbReference>
<organism evidence="4 5">
    <name type="scientific">Pythium insidiosum</name>
    <name type="common">Pythiosis disease agent</name>
    <dbReference type="NCBI Taxonomy" id="114742"/>
    <lineage>
        <taxon>Eukaryota</taxon>
        <taxon>Sar</taxon>
        <taxon>Stramenopiles</taxon>
        <taxon>Oomycota</taxon>
        <taxon>Peronosporomycetes</taxon>
        <taxon>Pythiales</taxon>
        <taxon>Pythiaceae</taxon>
        <taxon>Pythium</taxon>
    </lineage>
</organism>
<accession>A0AAD5Q4K3</accession>
<dbReference type="PANTHER" id="PTHR11474:SF126">
    <property type="entry name" value="TYROSINASE-LIKE PROTEIN TYR-1-RELATED"/>
    <property type="match status" value="1"/>
</dbReference>
<evidence type="ECO:0000313" key="5">
    <source>
        <dbReference type="Proteomes" id="UP001209570"/>
    </source>
</evidence>
<keyword evidence="1" id="KW-0479">Metal-binding</keyword>
<dbReference type="AlphaFoldDB" id="A0AAD5Q4K3"/>
<dbReference type="Proteomes" id="UP001209570">
    <property type="component" value="Unassembled WGS sequence"/>
</dbReference>
<dbReference type="InterPro" id="IPR002227">
    <property type="entry name" value="Tyrosinase_Cu-bd"/>
</dbReference>
<dbReference type="InterPro" id="IPR050316">
    <property type="entry name" value="Tyrosinase/Hemocyanin"/>
</dbReference>
<gene>
    <name evidence="4" type="ORF">P43SY_012143</name>
</gene>
<reference evidence="4" key="1">
    <citation type="submission" date="2021-12" db="EMBL/GenBank/DDBJ databases">
        <title>Prjna785345.</title>
        <authorList>
            <person name="Rujirawat T."/>
            <person name="Krajaejun T."/>
        </authorList>
    </citation>
    <scope>NUCLEOTIDE SEQUENCE</scope>
    <source>
        <strain evidence="4">Pi057C3</strain>
    </source>
</reference>
<dbReference type="PANTHER" id="PTHR11474">
    <property type="entry name" value="TYROSINASE FAMILY MEMBER"/>
    <property type="match status" value="1"/>
</dbReference>
<name>A0AAD5Q4K3_PYTIN</name>
<evidence type="ECO:0000259" key="3">
    <source>
        <dbReference type="PROSITE" id="PS00498"/>
    </source>
</evidence>
<dbReference type="PROSITE" id="PS00498">
    <property type="entry name" value="TYROSINASE_2"/>
    <property type="match status" value="1"/>
</dbReference>
<dbReference type="GO" id="GO:0046872">
    <property type="term" value="F:metal ion binding"/>
    <property type="evidence" value="ECO:0007669"/>
    <property type="project" value="UniProtKB-KW"/>
</dbReference>
<dbReference type="GO" id="GO:0016491">
    <property type="term" value="F:oxidoreductase activity"/>
    <property type="evidence" value="ECO:0007669"/>
    <property type="project" value="InterPro"/>
</dbReference>
<dbReference type="Pfam" id="PF00264">
    <property type="entry name" value="Tyrosinase"/>
    <property type="match status" value="1"/>
</dbReference>
<keyword evidence="2" id="KW-0186">Copper</keyword>
<sequence length="392" mass="42215">METGHQARFAQIHAERMNKINAHQNCGFTLWHRRFILAYENMLRSLSPEFASVTLPFWNYFEDTSKQMAANVKCNSLGNCAPFLQDFGGGSGKGASIDSARTRQTIGAEQVWWGACVKSGVAGSACTSVQGSAAACDKCILRGDWSAPNSIVQSVGTDMLSLLGLFTDSSVATSDAHARLSSSIETTFHNAVHNALSGVMSSMASPFDPVFYGHHTTVDMAAFIFNRCRYDPTGKVDIDNLPRTTVFDVFTRCEARERGVKVNDVVGANDMYLASNGVPVARASETASFFADMGVKYSDFANAEALGKHSYTYQLDPYLKNLLETHKVRCPSYVFATAQPPRARELAETQSQSQNINNATATVGVNASSPAATVVANEVSSTLAARACSSAS</sequence>
<evidence type="ECO:0000256" key="1">
    <source>
        <dbReference type="ARBA" id="ARBA00022723"/>
    </source>
</evidence>
<feature type="domain" description="Tyrosinase copper-binding" evidence="3">
    <location>
        <begin position="208"/>
        <end position="219"/>
    </location>
</feature>